<gene>
    <name evidence="1" type="ORF">BWD14_12675</name>
</gene>
<dbReference type="EMBL" id="MTSU01000011">
    <property type="protein sequence ID" value="ONF92544.1"/>
    <property type="molecule type" value="Genomic_DNA"/>
</dbReference>
<name>A0AB73LLY5_9LEPT</name>
<organism evidence="1 2">
    <name type="scientific">Leptospira santarosai</name>
    <dbReference type="NCBI Taxonomy" id="28183"/>
    <lineage>
        <taxon>Bacteria</taxon>
        <taxon>Pseudomonadati</taxon>
        <taxon>Spirochaetota</taxon>
        <taxon>Spirochaetia</taxon>
        <taxon>Leptospirales</taxon>
        <taxon>Leptospiraceae</taxon>
        <taxon>Leptospira</taxon>
    </lineage>
</organism>
<evidence type="ECO:0000313" key="2">
    <source>
        <dbReference type="Proteomes" id="UP000189337"/>
    </source>
</evidence>
<evidence type="ECO:0000313" key="1">
    <source>
        <dbReference type="EMBL" id="ONF92544.1"/>
    </source>
</evidence>
<dbReference type="Proteomes" id="UP000189337">
    <property type="component" value="Unassembled WGS sequence"/>
</dbReference>
<comment type="caution">
    <text evidence="1">The sequence shown here is derived from an EMBL/GenBank/DDBJ whole genome shotgun (WGS) entry which is preliminary data.</text>
</comment>
<accession>A0AB73LLY5</accession>
<reference evidence="1 2" key="1">
    <citation type="submission" date="2017-01" db="EMBL/GenBank/DDBJ databases">
        <title>Comparative genomic analysis of Brazilian Leptospira santarosai.</title>
        <authorList>
            <person name="Moreno L.Z."/>
            <person name="Miraglia F."/>
            <person name="Kremer F.S."/>
            <person name="Eslabao M.R."/>
            <person name="Lilenbaum W."/>
            <person name="Dellagostin O.A."/>
            <person name="Moreno A.M."/>
        </authorList>
    </citation>
    <scope>NUCLEOTIDE SEQUENCE [LARGE SCALE GENOMIC DNA]</scope>
    <source>
        <strain evidence="1 2">M52/8-19</strain>
    </source>
</reference>
<dbReference type="AlphaFoldDB" id="A0AB73LLY5"/>
<protein>
    <submittedName>
        <fullName evidence="1">Uncharacterized protein</fullName>
    </submittedName>
</protein>
<sequence>MKKIVLKTSQPSYVLTLLVFTKIVSKKIEFNFLNVFSNTIASIRVQNRMKRNPNRHYIRKISAILVFARLKELVG</sequence>
<proteinExistence type="predicted"/>